<sequence length="557" mass="58189">MAAMTGAALAQDGGLWVRVELLPTLDGAQLAAQGYSEQLPDDVAGYELESGGYAVALGPYSQAEAEAVLLNLLAEGVIPVDSVISDGAEFAERVYPAGAAPQAPVEPDVTAQPADPAIPDETPAQAQASEAALSLGEKQQLQTALQWAGVYEGGIDGAFGPGTRNAMALWQAQNGHEPTGILTARQRAELLGAFNAILDGLGIETVRDERTGIQIDLPMAVLQGPVYEPPFARFDAQEPGGPQVVLISQPGDADRLAGLYEILQTLEIVPEEGERQRTEEAFAIEGRNGEIHSTTYAWLVDGQIKGFTLVWPAGDEDRRARLIETMRASFRRLPGVLEPAADAGEDQAVDLVSGLQVRVPERTATGFYVDARGTVVTTADAVAECREVTLDESTPARVVTTDPTLNLAVLQPQAELAPRAVAGFLPGAPRIGAEVAVAGYPYGGALSRPAVTFGTLADVRGLNGEEQVRRLDISTQPGDAGGPVLAEDGAVIGMMLPREGTRQVLPEDVAYALDAEAIRGVLASAGVEPTLAQAGEAKGAEGLVRDAGGLTVLVSCW</sequence>
<keyword evidence="3" id="KW-1185">Reference proteome</keyword>
<dbReference type="InterPro" id="IPR036366">
    <property type="entry name" value="PGBDSf"/>
</dbReference>
<dbReference type="SUPFAM" id="SSF47090">
    <property type="entry name" value="PGBD-like"/>
    <property type="match status" value="1"/>
</dbReference>
<dbReference type="PANTHER" id="PTHR43019">
    <property type="entry name" value="SERINE ENDOPROTEASE DEGS"/>
    <property type="match status" value="1"/>
</dbReference>
<comment type="caution">
    <text evidence="2">The sequence shown here is derived from an EMBL/GenBank/DDBJ whole genome shotgun (WGS) entry which is preliminary data.</text>
</comment>
<evidence type="ECO:0000313" key="3">
    <source>
        <dbReference type="Proteomes" id="UP000305709"/>
    </source>
</evidence>
<dbReference type="SUPFAM" id="SSF50494">
    <property type="entry name" value="Trypsin-like serine proteases"/>
    <property type="match status" value="1"/>
</dbReference>
<dbReference type="Pfam" id="PF01471">
    <property type="entry name" value="PG_binding_1"/>
    <property type="match status" value="1"/>
</dbReference>
<dbReference type="Gene3D" id="2.40.10.10">
    <property type="entry name" value="Trypsin-like serine proteases"/>
    <property type="match status" value="2"/>
</dbReference>
<name>A0A5C4NNG2_9RHOB</name>
<accession>A0A5C4NNG2</accession>
<evidence type="ECO:0000313" key="2">
    <source>
        <dbReference type="EMBL" id="TNC74998.1"/>
    </source>
</evidence>
<dbReference type="InterPro" id="IPR036365">
    <property type="entry name" value="PGBD-like_sf"/>
</dbReference>
<dbReference type="Pfam" id="PF13365">
    <property type="entry name" value="Trypsin_2"/>
    <property type="match status" value="1"/>
</dbReference>
<proteinExistence type="predicted"/>
<dbReference type="InterPro" id="IPR009003">
    <property type="entry name" value="Peptidase_S1_PA"/>
</dbReference>
<gene>
    <name evidence="2" type="ORF">FHG71_00250</name>
</gene>
<dbReference type="PANTHER" id="PTHR43019:SF23">
    <property type="entry name" value="PROTEASE DO-LIKE 5, CHLOROPLASTIC"/>
    <property type="match status" value="1"/>
</dbReference>
<organism evidence="2 3">
    <name type="scientific">Rubellimicrobium roseum</name>
    <dbReference type="NCBI Taxonomy" id="687525"/>
    <lineage>
        <taxon>Bacteria</taxon>
        <taxon>Pseudomonadati</taxon>
        <taxon>Pseudomonadota</taxon>
        <taxon>Alphaproteobacteria</taxon>
        <taxon>Rhodobacterales</taxon>
        <taxon>Roseobacteraceae</taxon>
        <taxon>Rubellimicrobium</taxon>
    </lineage>
</organism>
<dbReference type="Proteomes" id="UP000305709">
    <property type="component" value="Unassembled WGS sequence"/>
</dbReference>
<reference evidence="2 3" key="1">
    <citation type="submission" date="2019-06" db="EMBL/GenBank/DDBJ databases">
        <authorList>
            <person name="Jiang L."/>
        </authorList>
    </citation>
    <scope>NUCLEOTIDE SEQUENCE [LARGE SCALE GENOMIC DNA]</scope>
    <source>
        <strain evidence="2 3">YIM 48858</strain>
    </source>
</reference>
<feature type="domain" description="Peptidoglycan binding-like" evidence="1">
    <location>
        <begin position="139"/>
        <end position="188"/>
    </location>
</feature>
<evidence type="ECO:0000259" key="1">
    <source>
        <dbReference type="Pfam" id="PF01471"/>
    </source>
</evidence>
<dbReference type="AlphaFoldDB" id="A0A5C4NNG2"/>
<dbReference type="InterPro" id="IPR043504">
    <property type="entry name" value="Peptidase_S1_PA_chymotrypsin"/>
</dbReference>
<dbReference type="EMBL" id="VDFV01000001">
    <property type="protein sequence ID" value="TNC74998.1"/>
    <property type="molecule type" value="Genomic_DNA"/>
</dbReference>
<dbReference type="Gene3D" id="1.10.101.10">
    <property type="entry name" value="PGBD-like superfamily/PGBD"/>
    <property type="match status" value="1"/>
</dbReference>
<protein>
    <submittedName>
        <fullName evidence="2">Peptidoglycan-binding protein</fullName>
    </submittedName>
</protein>
<dbReference type="InterPro" id="IPR002477">
    <property type="entry name" value="Peptidoglycan-bd-like"/>
</dbReference>
<dbReference type="OrthoDB" id="6810892at2"/>